<comment type="catalytic activity">
    <reaction evidence="3">
        <text>DNA(n) + a 2'-deoxyribonucleoside 5'-triphosphate = DNA(n+1) + diphosphate</text>
        <dbReference type="Rhea" id="RHEA:22508"/>
        <dbReference type="Rhea" id="RHEA-COMP:17339"/>
        <dbReference type="Rhea" id="RHEA-COMP:17340"/>
        <dbReference type="ChEBI" id="CHEBI:33019"/>
        <dbReference type="ChEBI" id="CHEBI:61560"/>
        <dbReference type="ChEBI" id="CHEBI:173112"/>
        <dbReference type="EC" id="2.7.7.7"/>
    </reaction>
</comment>
<keyword evidence="5" id="KW-1185">Reference proteome</keyword>
<dbReference type="RefSeq" id="WP_076754225.1">
    <property type="nucleotide sequence ID" value="NZ_CP023018.1"/>
</dbReference>
<dbReference type="InterPro" id="IPR004622">
    <property type="entry name" value="DNA_pol_HolB"/>
</dbReference>
<gene>
    <name evidence="4" type="ORF">SAMN05216526_0235</name>
</gene>
<dbReference type="EMBL" id="FTPK01000001">
    <property type="protein sequence ID" value="SIT65782.1"/>
    <property type="molecule type" value="Genomic_DNA"/>
</dbReference>
<keyword evidence="2" id="KW-0239">DNA-directed DNA polymerase</keyword>
<dbReference type="Gene3D" id="3.40.50.300">
    <property type="entry name" value="P-loop containing nucleotide triphosphate hydrolases"/>
    <property type="match status" value="1"/>
</dbReference>
<dbReference type="GO" id="GO:0009360">
    <property type="term" value="C:DNA polymerase III complex"/>
    <property type="evidence" value="ECO:0007669"/>
    <property type="project" value="TreeGrafter"/>
</dbReference>
<accession>A0A1R3VRM9</accession>
<sequence length="343" mass="37413">MTSTAPESGLDLGLLPWQQDAWRAWQERISSEQTPHAVLIHGPEGIGKSQFAHEMIRAQVCTQPTAEGLACGQCHGCRMLAAGAHTDVTTLRPEEGKKNIRIEPIRQLTEFMSLSTSHAPRRIAMIWPADAMNLNAANALLKTLEEPPGPALMVLVTAHPARLPATIRSRCQMLRLPRPERAQAKQWLLEQGSTHDSDLLLALAQGSPLRALQYEGGDELKHWHQQKQALLAFLSGKKGLSGMASTYPIAAAGVWLSAIQLFFLDALRLAMSDDSGALSGIATQAETVQLLGLFDIEALSELQIKIMEFRRLLGGNLNPDLFVEDLLLNLRDCTMAALAKASA</sequence>
<evidence type="ECO:0000256" key="3">
    <source>
        <dbReference type="ARBA" id="ARBA00049244"/>
    </source>
</evidence>
<evidence type="ECO:0000256" key="2">
    <source>
        <dbReference type="ARBA" id="ARBA00022932"/>
    </source>
</evidence>
<dbReference type="InterPro" id="IPR050238">
    <property type="entry name" value="DNA_Rep/Repair_Clamp_Loader"/>
</dbReference>
<dbReference type="PANTHER" id="PTHR11669:SF8">
    <property type="entry name" value="DNA POLYMERASE III SUBUNIT DELTA"/>
    <property type="match status" value="1"/>
</dbReference>
<dbReference type="NCBIfam" id="TIGR00678">
    <property type="entry name" value="holB"/>
    <property type="match status" value="1"/>
</dbReference>
<keyword evidence="2" id="KW-0548">Nucleotidyltransferase</keyword>
<evidence type="ECO:0000256" key="1">
    <source>
        <dbReference type="ARBA" id="ARBA00012417"/>
    </source>
</evidence>
<dbReference type="GO" id="GO:0006261">
    <property type="term" value="P:DNA-templated DNA replication"/>
    <property type="evidence" value="ECO:0007669"/>
    <property type="project" value="TreeGrafter"/>
</dbReference>
<dbReference type="Proteomes" id="UP000223759">
    <property type="component" value="Unassembled WGS sequence"/>
</dbReference>
<evidence type="ECO:0000313" key="5">
    <source>
        <dbReference type="Proteomes" id="UP000223759"/>
    </source>
</evidence>
<dbReference type="SUPFAM" id="SSF52540">
    <property type="entry name" value="P-loop containing nucleoside triphosphate hydrolases"/>
    <property type="match status" value="1"/>
</dbReference>
<proteinExistence type="predicted"/>
<dbReference type="OrthoDB" id="9811073at2"/>
<dbReference type="STRING" id="233100.SAMN05216526_0235"/>
<evidence type="ECO:0000313" key="4">
    <source>
        <dbReference type="EMBL" id="SIT65782.1"/>
    </source>
</evidence>
<dbReference type="GO" id="GO:0003887">
    <property type="term" value="F:DNA-directed DNA polymerase activity"/>
    <property type="evidence" value="ECO:0007669"/>
    <property type="project" value="UniProtKB-KW"/>
</dbReference>
<organism evidence="4 5">
    <name type="scientific">Ectothiorhodosinus mongolicus</name>
    <dbReference type="NCBI Taxonomy" id="233100"/>
    <lineage>
        <taxon>Bacteria</taxon>
        <taxon>Pseudomonadati</taxon>
        <taxon>Pseudomonadota</taxon>
        <taxon>Gammaproteobacteria</taxon>
        <taxon>Chromatiales</taxon>
        <taxon>Ectothiorhodospiraceae</taxon>
        <taxon>Ectothiorhodosinus</taxon>
    </lineage>
</organism>
<protein>
    <recommendedName>
        <fullName evidence="1">DNA-directed DNA polymerase</fullName>
        <ecNumber evidence="1">2.7.7.7</ecNumber>
    </recommendedName>
</protein>
<dbReference type="InterPro" id="IPR027417">
    <property type="entry name" value="P-loop_NTPase"/>
</dbReference>
<keyword evidence="2" id="KW-0808">Transferase</keyword>
<dbReference type="EC" id="2.7.7.7" evidence="1"/>
<name>A0A1R3VRM9_9GAMM</name>
<dbReference type="Pfam" id="PF13177">
    <property type="entry name" value="DNA_pol3_delta2"/>
    <property type="match status" value="1"/>
</dbReference>
<dbReference type="AlphaFoldDB" id="A0A1R3VRM9"/>
<dbReference type="GO" id="GO:0008408">
    <property type="term" value="F:3'-5' exonuclease activity"/>
    <property type="evidence" value="ECO:0007669"/>
    <property type="project" value="InterPro"/>
</dbReference>
<reference evidence="4 5" key="1">
    <citation type="submission" date="2017-01" db="EMBL/GenBank/DDBJ databases">
        <authorList>
            <person name="Mah S.A."/>
            <person name="Swanson W.J."/>
            <person name="Moy G.W."/>
            <person name="Vacquier V.D."/>
        </authorList>
    </citation>
    <scope>NUCLEOTIDE SEQUENCE [LARGE SCALE GENOMIC DNA]</scope>
    <source>
        <strain evidence="4 5">M9</strain>
    </source>
</reference>
<dbReference type="PANTHER" id="PTHR11669">
    <property type="entry name" value="REPLICATION FACTOR C / DNA POLYMERASE III GAMMA-TAU SUBUNIT"/>
    <property type="match status" value="1"/>
</dbReference>